<dbReference type="EMBL" id="MN739993">
    <property type="protein sequence ID" value="QHT81822.1"/>
    <property type="molecule type" value="Genomic_DNA"/>
</dbReference>
<proteinExistence type="predicted"/>
<dbReference type="InterPro" id="IPR036869">
    <property type="entry name" value="J_dom_sf"/>
</dbReference>
<evidence type="ECO:0000313" key="1">
    <source>
        <dbReference type="EMBL" id="QHT81822.1"/>
    </source>
</evidence>
<sequence>MSAMSELKELFDIFDIQGELTPNQLRQAKKKVLLLHPDKNIGKDTSFYYEYFSKAYQKLEMIYEFVKKTDKPQSTEYNRDLAHDTTREGFYAYCEKEGLLEDPEKFKKVFNDMFEKVRIQDTDGYAEWFKSNEQLYDKDDLEKSRQQALQLVKKEEVKSYVEADTSDLKEIYSHTVFAIDGKKEYQEKKKFGSVEEYKQYRSREKLAPLTKEESHALLKEQQSYEEKQAMQLSYTLSKQTEQSNKIFKEYCGKYLRIE</sequence>
<dbReference type="SUPFAM" id="SSF46565">
    <property type="entry name" value="Chaperone J-domain"/>
    <property type="match status" value="1"/>
</dbReference>
<protein>
    <recommendedName>
        <fullName evidence="2">J domain-containing protein</fullName>
    </recommendedName>
</protein>
<organism evidence="1">
    <name type="scientific">viral metagenome</name>
    <dbReference type="NCBI Taxonomy" id="1070528"/>
    <lineage>
        <taxon>unclassified sequences</taxon>
        <taxon>metagenomes</taxon>
        <taxon>organismal metagenomes</taxon>
    </lineage>
</organism>
<dbReference type="AlphaFoldDB" id="A0A6C0HMF0"/>
<evidence type="ECO:0008006" key="2">
    <source>
        <dbReference type="Google" id="ProtNLM"/>
    </source>
</evidence>
<name>A0A6C0HMF0_9ZZZZ</name>
<accession>A0A6C0HMF0</accession>
<reference evidence="1" key="1">
    <citation type="journal article" date="2020" name="Nature">
        <title>Giant virus diversity and host interactions through global metagenomics.</title>
        <authorList>
            <person name="Schulz F."/>
            <person name="Roux S."/>
            <person name="Paez-Espino D."/>
            <person name="Jungbluth S."/>
            <person name="Walsh D.A."/>
            <person name="Denef V.J."/>
            <person name="McMahon K.D."/>
            <person name="Konstantinidis K.T."/>
            <person name="Eloe-Fadrosh E.A."/>
            <person name="Kyrpides N.C."/>
            <person name="Woyke T."/>
        </authorList>
    </citation>
    <scope>NUCLEOTIDE SEQUENCE</scope>
    <source>
        <strain evidence="1">GVMAG-M-3300023184-160</strain>
    </source>
</reference>